<dbReference type="HAMAP" id="MF_00258">
    <property type="entry name" value="Glu_racemase"/>
    <property type="match status" value="1"/>
</dbReference>
<keyword evidence="5 7" id="KW-0413">Isomerase</keyword>
<dbReference type="Gene3D" id="3.40.50.1860">
    <property type="match status" value="2"/>
</dbReference>
<dbReference type="InterPro" id="IPR004391">
    <property type="entry name" value="Glu_race"/>
</dbReference>
<dbReference type="SUPFAM" id="SSF53681">
    <property type="entry name" value="Aspartate/glutamate racemase"/>
    <property type="match status" value="2"/>
</dbReference>
<keyword evidence="6 7" id="KW-0961">Cell wall biogenesis/degradation</keyword>
<dbReference type="Proteomes" id="UP000182089">
    <property type="component" value="Unassembled WGS sequence"/>
</dbReference>
<keyword evidence="3 7" id="KW-0133">Cell shape</keyword>
<comment type="function">
    <text evidence="7">Provides the (R)-glutamate required for cell wall biosynthesis.</text>
</comment>
<dbReference type="Pfam" id="PF01177">
    <property type="entry name" value="Asp_Glu_race"/>
    <property type="match status" value="1"/>
</dbReference>
<name>A0ABY1AA68_9LACO</name>
<dbReference type="PANTHER" id="PTHR21198">
    <property type="entry name" value="GLUTAMATE RACEMASE"/>
    <property type="match status" value="1"/>
</dbReference>
<dbReference type="EMBL" id="FOCC01000003">
    <property type="protein sequence ID" value="SEM47989.1"/>
    <property type="molecule type" value="Genomic_DNA"/>
</dbReference>
<evidence type="ECO:0000256" key="2">
    <source>
        <dbReference type="ARBA" id="ARBA00013090"/>
    </source>
</evidence>
<keyword evidence="4 7" id="KW-0573">Peptidoglycan synthesis</keyword>
<feature type="active site" description="Proton donor/acceptor" evidence="7">
    <location>
        <position position="77"/>
    </location>
</feature>
<sequence>MDVVKNKRPIGVFDSGLGGISVLKECVKLMPNEDFIFFGDSQNAPYGIKTVGQVYQLSKNIVEYFVNQDVKAIVIACNTATSAAAKELRQEYPDLPIVGLEPALKPAVLHKEHSNILVMATKLTLREDKFNHLMQQYEDQANIMKLPATDLVEFVERGEIDTPELKQYLRRILKPYLGKIDSVVLGCTHFPFAAKAIQEIVGENVYVIDGAPGAARELKRLLVKGHLEQDPTSKGTVIFHNSNPDPKEIELSKRLFNL</sequence>
<dbReference type="PANTHER" id="PTHR21198:SF3">
    <property type="entry name" value="GLUTAMATE RACEMASE"/>
    <property type="match status" value="1"/>
</dbReference>
<evidence type="ECO:0000256" key="4">
    <source>
        <dbReference type="ARBA" id="ARBA00022984"/>
    </source>
</evidence>
<feature type="active site" description="Proton donor/acceptor" evidence="7">
    <location>
        <position position="187"/>
    </location>
</feature>
<dbReference type="InterPro" id="IPR001920">
    <property type="entry name" value="Asp/Glu_race"/>
</dbReference>
<dbReference type="InterPro" id="IPR018187">
    <property type="entry name" value="Asp/Glu_racemase_AS_1"/>
</dbReference>
<comment type="similarity">
    <text evidence="7">Belongs to the aspartate/glutamate racemases family.</text>
</comment>
<organism evidence="8 9">
    <name type="scientific">Ligilactobacillus ruminis</name>
    <dbReference type="NCBI Taxonomy" id="1623"/>
    <lineage>
        <taxon>Bacteria</taxon>
        <taxon>Bacillati</taxon>
        <taxon>Bacillota</taxon>
        <taxon>Bacilli</taxon>
        <taxon>Lactobacillales</taxon>
        <taxon>Lactobacillaceae</taxon>
        <taxon>Ligilactobacillus</taxon>
    </lineage>
</organism>
<dbReference type="NCBIfam" id="TIGR00067">
    <property type="entry name" value="glut_race"/>
    <property type="match status" value="1"/>
</dbReference>
<feature type="binding site" evidence="7">
    <location>
        <begin position="46"/>
        <end position="47"/>
    </location>
    <ligand>
        <name>substrate</name>
    </ligand>
</feature>
<feature type="binding site" evidence="7">
    <location>
        <begin position="14"/>
        <end position="15"/>
    </location>
    <ligand>
        <name>substrate</name>
    </ligand>
</feature>
<dbReference type="EC" id="5.1.1.3" evidence="2 7"/>
<reference evidence="8 9" key="1">
    <citation type="submission" date="2016-10" db="EMBL/GenBank/DDBJ databases">
        <authorList>
            <person name="Varghese N."/>
            <person name="Submissions S."/>
        </authorList>
    </citation>
    <scope>NUCLEOTIDE SEQUENCE [LARGE SCALE GENOMIC DNA]</scope>
    <source>
        <strain evidence="8 9">WC1T17</strain>
    </source>
</reference>
<evidence type="ECO:0000256" key="6">
    <source>
        <dbReference type="ARBA" id="ARBA00023316"/>
    </source>
</evidence>
<feature type="binding site" evidence="7">
    <location>
        <begin position="78"/>
        <end position="79"/>
    </location>
    <ligand>
        <name>substrate</name>
    </ligand>
</feature>
<gene>
    <name evidence="7" type="primary">murI</name>
    <name evidence="8" type="ORF">SAMN05216431_10375</name>
</gene>
<evidence type="ECO:0000313" key="8">
    <source>
        <dbReference type="EMBL" id="SEM47989.1"/>
    </source>
</evidence>
<feature type="binding site" evidence="7">
    <location>
        <begin position="188"/>
        <end position="189"/>
    </location>
    <ligand>
        <name>substrate</name>
    </ligand>
</feature>
<dbReference type="PROSITE" id="PS00923">
    <property type="entry name" value="ASP_GLU_RACEMASE_1"/>
    <property type="match status" value="1"/>
</dbReference>
<comment type="pathway">
    <text evidence="7">Cell wall biogenesis; peptidoglycan biosynthesis.</text>
</comment>
<comment type="catalytic activity">
    <reaction evidence="1 7">
        <text>L-glutamate = D-glutamate</text>
        <dbReference type="Rhea" id="RHEA:12813"/>
        <dbReference type="ChEBI" id="CHEBI:29985"/>
        <dbReference type="ChEBI" id="CHEBI:29986"/>
        <dbReference type="EC" id="5.1.1.3"/>
    </reaction>
</comment>
<evidence type="ECO:0000313" key="9">
    <source>
        <dbReference type="Proteomes" id="UP000182089"/>
    </source>
</evidence>
<comment type="caution">
    <text evidence="8">The sequence shown here is derived from an EMBL/GenBank/DDBJ whole genome shotgun (WGS) entry which is preliminary data.</text>
</comment>
<evidence type="ECO:0000256" key="5">
    <source>
        <dbReference type="ARBA" id="ARBA00023235"/>
    </source>
</evidence>
<evidence type="ECO:0000256" key="3">
    <source>
        <dbReference type="ARBA" id="ARBA00022960"/>
    </source>
</evidence>
<protein>
    <recommendedName>
        <fullName evidence="2 7">Glutamate racemase</fullName>
        <ecNumber evidence="2 7">5.1.1.3</ecNumber>
    </recommendedName>
</protein>
<proteinExistence type="inferred from homology"/>
<accession>A0ABY1AA68</accession>
<evidence type="ECO:0000256" key="7">
    <source>
        <dbReference type="HAMAP-Rule" id="MF_00258"/>
    </source>
</evidence>
<evidence type="ECO:0000256" key="1">
    <source>
        <dbReference type="ARBA" id="ARBA00001602"/>
    </source>
</evidence>
<dbReference type="InterPro" id="IPR015942">
    <property type="entry name" value="Asp/Glu/hydantoin_racemase"/>
</dbReference>